<organism evidence="1 2">
    <name type="scientific">Zalaria obscura</name>
    <dbReference type="NCBI Taxonomy" id="2024903"/>
    <lineage>
        <taxon>Eukaryota</taxon>
        <taxon>Fungi</taxon>
        <taxon>Dikarya</taxon>
        <taxon>Ascomycota</taxon>
        <taxon>Pezizomycotina</taxon>
        <taxon>Dothideomycetes</taxon>
        <taxon>Dothideomycetidae</taxon>
        <taxon>Dothideales</taxon>
        <taxon>Zalariaceae</taxon>
        <taxon>Zalaria</taxon>
    </lineage>
</organism>
<keyword evidence="1" id="KW-0378">Hydrolase</keyword>
<dbReference type="Proteomes" id="UP001320706">
    <property type="component" value="Unassembled WGS sequence"/>
</dbReference>
<keyword evidence="2" id="KW-1185">Reference proteome</keyword>
<dbReference type="EMBL" id="JAMKPW020000011">
    <property type="protein sequence ID" value="KAK8213632.1"/>
    <property type="molecule type" value="Genomic_DNA"/>
</dbReference>
<reference evidence="1" key="1">
    <citation type="submission" date="2024-02" db="EMBL/GenBank/DDBJ databases">
        <title>Metagenome Assembled Genome of Zalaria obscura JY119.</title>
        <authorList>
            <person name="Vighnesh L."/>
            <person name="Jagadeeshwari U."/>
            <person name="Venkata Ramana C."/>
            <person name="Sasikala C."/>
        </authorList>
    </citation>
    <scope>NUCLEOTIDE SEQUENCE</scope>
    <source>
        <strain evidence="1">JY119</strain>
    </source>
</reference>
<name>A0ACC3SHA2_9PEZI</name>
<sequence length="1010" mass="108935">YVRLGSRHQGGHNAPLPGKEAAPNSPFRIRKSSRTLSVLSSPVTTVHGKSWMEELNIMCDTAGSKLALNGKELSRPVQVNGAPGEGEKPAFHEGDLYLCQESLDAFQGALGGVCDAVDAVFANDATKRAFVAVRPPGHHCSADFPSGFCWLNNVHVGIEYAAQTHGLTHAVILDFDLHHGDGSQDITWKRNEENAQLPKNTPLSKKLAIGYYSMHDINSFPCEWGDREKVQNASLCIENAHGQSIWNVHLQPWKTEAEFWQLYKERYSMLLEKARLFLQSHTAQIRASAKSGPPRSAIFISAGFDASEWEGAGMQRHAVNVPTEFYARFTHDVVKMAQLEDTAADGRVISVLEGGYSDRALTSGVLSHLSGLCQPTQASVKQEPLLANGFGDSKEHINSLPLTDSKGVLPVDVDWWSPNRLEALDNHINPPVPQPARKQRAGMMPTYSTPTESFSQKVVDPVKFYRSVSGTVRPVPRPPPPKPEELEVDWVVATHELSKLLIPSDRQTRSCKPEELAAPRVKKDRLSLNSAIPVEPIAGGRQLRDRKGKAPDYAALTSGEESKALPPPRRRTISDLPMPAEPIPDVPIMVSKRSSERSSTASSFGSANVEAVNEVASLPKDPQPSTATTKMPPPTGPAAPKVRKPRAPAKPRTSAGTESKRPPSPRKAASRNIPAPAPALRPPTGDASVTNSSRSTSKESTPDMDGLASAVKRITLKMPTREEHDRRVKEIEEAEKAAGEAKTRARKLGPTRTRKSPTATPPAASPQTGPATKDFASPPDTAPKQEPAFTVQQAVPEFGRPSIPISSLLQNNPATPQRPAEVGVSPAPDATVTSRPQVDQAVNGQFGPSPLYLQTTQSAMPASYPAAPPPFHAQVGAIPAPSLPIIQDPQTPHTAEPHPPTPYQSVPDSAARQLLSEHQATQRYNAPGASQQYPAASIPSMQQHPSARRLPVFGSVGTIPFAPSTSNGPNYGNDTSRSALAQPENVAPGNVVKSEDADIWEVPETPQRPM</sequence>
<dbReference type="EC" id="3.5.1.98" evidence="1"/>
<gene>
    <name evidence="1" type="primary">HOS3</name>
    <name evidence="1" type="ORF">M8818_002936</name>
</gene>
<comment type="caution">
    <text evidence="1">The sequence shown here is derived from an EMBL/GenBank/DDBJ whole genome shotgun (WGS) entry which is preliminary data.</text>
</comment>
<proteinExistence type="predicted"/>
<evidence type="ECO:0000313" key="1">
    <source>
        <dbReference type="EMBL" id="KAK8213632.1"/>
    </source>
</evidence>
<evidence type="ECO:0000313" key="2">
    <source>
        <dbReference type="Proteomes" id="UP001320706"/>
    </source>
</evidence>
<protein>
    <submittedName>
        <fullName evidence="1">Histone deacetylase</fullName>
        <ecNumber evidence="1">3.5.1.98</ecNumber>
    </submittedName>
</protein>
<accession>A0ACC3SHA2</accession>
<feature type="non-terminal residue" evidence="1">
    <location>
        <position position="1"/>
    </location>
</feature>